<dbReference type="Pfam" id="PF13360">
    <property type="entry name" value="PQQ_2"/>
    <property type="match status" value="2"/>
</dbReference>
<dbReference type="RefSeq" id="WP_246173767.1">
    <property type="nucleotide sequence ID" value="NZ_CP042425.1"/>
</dbReference>
<dbReference type="InterPro" id="IPR011047">
    <property type="entry name" value="Quinoprotein_ADH-like_sf"/>
</dbReference>
<dbReference type="InterPro" id="IPR018391">
    <property type="entry name" value="PQQ_b-propeller_rpt"/>
</dbReference>
<sequence length="660" mass="71120">MERVVRGTLAGLVSVGAIAGAIYSSPLVRDKSTPPTAAPSPVAVAKVETPKPDAGKEAPAPSVPAKKEDAPKPTPAVSAEVKPIPAPVKSEPTKPVSAKIDPPNTGGAPSAPAATTVKGEQEPAAKPAAPLPMFGGGPSRNMVNLVAKNIPEKPEPDGPEQLWKADLGSRAYGGPTIANGKVLCGTNNERPRNPRDSAKNADGEESPIDRGVMMCFNAADGKFLWQAVHNKLESGNVHDWPKEGVCATPTIEGNRAYYVSNRCTVVCVDLDGMANGMQGRGMRQTDPVTKKPTEYKDPTDADVIWEFDMMRDAAVSPHNMSAGCPLIIGDILYTNTGNGVDEGHINIPAPDAPSFIALNKHTGKLLWRSALPGKNIMHGQWSNPAYGVFGGVKTVIFPAGDGWVYGLTPDTGDLLWKFDANPKDSKYELGGSGTRSDFIGTAVIYDNKIYIGTGQDPEHFTGIAHFFCFDPTGKKGDISPVLADKSEGGKVTSKPNPNSAVVWHYGGEDRRKFVNRDFSFGRTMSTACLVDGVLYISELQGLLHCLDAKTGKKFWQFDTKGSIWGSPYYADGKIFLATESGELFVFKHETKHDVIDELDNPDATDEKDFRKKMLAKRKQVEAKYLLNKVEFDAAIRSTPVIADDVLYVMTEKSLYAFKKK</sequence>
<dbReference type="InterPro" id="IPR002372">
    <property type="entry name" value="PQQ_rpt_dom"/>
</dbReference>
<accession>A0A5C1AIM5</accession>
<dbReference type="Gene3D" id="2.130.10.10">
    <property type="entry name" value="YVTN repeat-like/Quinoprotein amine dehydrogenase"/>
    <property type="match status" value="3"/>
</dbReference>
<reference evidence="4" key="1">
    <citation type="submission" date="2019-08" db="EMBL/GenBank/DDBJ databases">
        <title>Limnoglobus roseus gen. nov., sp. nov., a novel freshwater planctomycete with a giant genome from the family Gemmataceae.</title>
        <authorList>
            <person name="Kulichevskaya I.S."/>
            <person name="Naumoff D.G."/>
            <person name="Miroshnikov K."/>
            <person name="Ivanova A."/>
            <person name="Philippov D.A."/>
            <person name="Hakobyan A."/>
            <person name="Rijpstra I.C."/>
            <person name="Sinninghe Damste J.S."/>
            <person name="Liesack W."/>
            <person name="Dedysh S.N."/>
        </authorList>
    </citation>
    <scope>NUCLEOTIDE SEQUENCE [LARGE SCALE GENOMIC DNA]</scope>
    <source>
        <strain evidence="4">PX52</strain>
    </source>
</reference>
<evidence type="ECO:0000256" key="1">
    <source>
        <dbReference type="SAM" id="MobiDB-lite"/>
    </source>
</evidence>
<keyword evidence="3" id="KW-0808">Transferase</keyword>
<dbReference type="KEGG" id="lrs:PX52LOC_03950"/>
<feature type="compositionally biased region" description="Low complexity" evidence="1">
    <location>
        <begin position="102"/>
        <end position="116"/>
    </location>
</feature>
<dbReference type="EMBL" id="CP042425">
    <property type="protein sequence ID" value="QEL16974.1"/>
    <property type="molecule type" value="Genomic_DNA"/>
</dbReference>
<proteinExistence type="predicted"/>
<dbReference type="PANTHER" id="PTHR34512:SF30">
    <property type="entry name" value="OUTER MEMBRANE PROTEIN ASSEMBLY FACTOR BAMB"/>
    <property type="match status" value="1"/>
</dbReference>
<dbReference type="Proteomes" id="UP000324974">
    <property type="component" value="Chromosome"/>
</dbReference>
<gene>
    <name evidence="3" type="ORF">PX52LOC_03950</name>
</gene>
<name>A0A5C1AIM5_9BACT</name>
<feature type="domain" description="Pyrrolo-quinoline quinone repeat" evidence="2">
    <location>
        <begin position="298"/>
        <end position="426"/>
    </location>
</feature>
<dbReference type="GO" id="GO:0004674">
    <property type="term" value="F:protein serine/threonine kinase activity"/>
    <property type="evidence" value="ECO:0007669"/>
    <property type="project" value="UniProtKB-KW"/>
</dbReference>
<keyword evidence="4" id="KW-1185">Reference proteome</keyword>
<evidence type="ECO:0000259" key="2">
    <source>
        <dbReference type="Pfam" id="PF13360"/>
    </source>
</evidence>
<feature type="compositionally biased region" description="Low complexity" evidence="1">
    <location>
        <begin position="33"/>
        <end position="45"/>
    </location>
</feature>
<dbReference type="SUPFAM" id="SSF50998">
    <property type="entry name" value="Quinoprotein alcohol dehydrogenase-like"/>
    <property type="match status" value="2"/>
</dbReference>
<evidence type="ECO:0000313" key="4">
    <source>
        <dbReference type="Proteomes" id="UP000324974"/>
    </source>
</evidence>
<dbReference type="InterPro" id="IPR015943">
    <property type="entry name" value="WD40/YVTN_repeat-like_dom_sf"/>
</dbReference>
<dbReference type="PANTHER" id="PTHR34512">
    <property type="entry name" value="CELL SURFACE PROTEIN"/>
    <property type="match status" value="1"/>
</dbReference>
<feature type="region of interest" description="Disordered" evidence="1">
    <location>
        <begin position="27"/>
        <end position="136"/>
    </location>
</feature>
<dbReference type="SMART" id="SM00564">
    <property type="entry name" value="PQQ"/>
    <property type="match status" value="4"/>
</dbReference>
<keyword evidence="3" id="KW-0723">Serine/threonine-protein kinase</keyword>
<feature type="region of interest" description="Disordered" evidence="1">
    <location>
        <begin position="178"/>
        <end position="207"/>
    </location>
</feature>
<protein>
    <submittedName>
        <fullName evidence="3">Serine/threonine protein kinase</fullName>
    </submittedName>
</protein>
<organism evidence="3 4">
    <name type="scientific">Limnoglobus roseus</name>
    <dbReference type="NCBI Taxonomy" id="2598579"/>
    <lineage>
        <taxon>Bacteria</taxon>
        <taxon>Pseudomonadati</taxon>
        <taxon>Planctomycetota</taxon>
        <taxon>Planctomycetia</taxon>
        <taxon>Gemmatales</taxon>
        <taxon>Gemmataceae</taxon>
        <taxon>Limnoglobus</taxon>
    </lineage>
</organism>
<feature type="compositionally biased region" description="Basic and acidic residues" evidence="1">
    <location>
        <begin position="189"/>
        <end position="202"/>
    </location>
</feature>
<feature type="domain" description="Pyrrolo-quinoline quinone repeat" evidence="2">
    <location>
        <begin position="518"/>
        <end position="587"/>
    </location>
</feature>
<dbReference type="AlphaFoldDB" id="A0A5C1AIM5"/>
<keyword evidence="3" id="KW-0418">Kinase</keyword>
<evidence type="ECO:0000313" key="3">
    <source>
        <dbReference type="EMBL" id="QEL16974.1"/>
    </source>
</evidence>